<sequence length="332" mass="38110">MKSLQLQKDDAWLKIGMSGKVPFHQFVHTLIYNYGIAHDGDHVYLKAAAKNDQSVFTLNGPKVDCTQMLLNVFSNFVRVVDIYDVWGSGPCTYYATENVTDLKLGGTRTENIRIVELLEFFPRLEALTIFESKKFIKGAKSGSIKLNKLFYLYLHLTPDQLHDLMTMQPPFHLPETVVISLCANKVVPLVSTFITSPRVKKLELVIEATYSITADLLLQLPAILKGFPKTEIPSIKVSWKRDYSFYDCDERERFYHILRNAKFHVSVHMEFEETVFVNGLNTTPICSHLRSIGFTEDQNKNKLTQTLNLSRVHLVHNIKHIDLFQKQKQLSS</sequence>
<evidence type="ECO:0000313" key="1">
    <source>
        <dbReference type="Proteomes" id="UP000492821"/>
    </source>
</evidence>
<dbReference type="WBParaSite" id="Pan_g7191.t1">
    <property type="protein sequence ID" value="Pan_g7191.t1"/>
    <property type="gene ID" value="Pan_g7191"/>
</dbReference>
<reference evidence="2" key="2">
    <citation type="submission" date="2020-10" db="UniProtKB">
        <authorList>
            <consortium name="WormBaseParasite"/>
        </authorList>
    </citation>
    <scope>IDENTIFICATION</scope>
</reference>
<proteinExistence type="predicted"/>
<accession>A0A7E4W4A7</accession>
<keyword evidence="1" id="KW-1185">Reference proteome</keyword>
<dbReference type="AlphaFoldDB" id="A0A7E4W4A7"/>
<protein>
    <submittedName>
        <fullName evidence="2">FBD domain-containing protein</fullName>
    </submittedName>
</protein>
<dbReference type="Proteomes" id="UP000492821">
    <property type="component" value="Unassembled WGS sequence"/>
</dbReference>
<reference evidence="1" key="1">
    <citation type="journal article" date="2013" name="Genetics">
        <title>The draft genome and transcriptome of Panagrellus redivivus are shaped by the harsh demands of a free-living lifestyle.</title>
        <authorList>
            <person name="Srinivasan J."/>
            <person name="Dillman A.R."/>
            <person name="Macchietto M.G."/>
            <person name="Heikkinen L."/>
            <person name="Lakso M."/>
            <person name="Fracchia K.M."/>
            <person name="Antoshechkin I."/>
            <person name="Mortazavi A."/>
            <person name="Wong G."/>
            <person name="Sternberg P.W."/>
        </authorList>
    </citation>
    <scope>NUCLEOTIDE SEQUENCE [LARGE SCALE GENOMIC DNA]</scope>
    <source>
        <strain evidence="1">MT8872</strain>
    </source>
</reference>
<organism evidence="1 2">
    <name type="scientific">Panagrellus redivivus</name>
    <name type="common">Microworm</name>
    <dbReference type="NCBI Taxonomy" id="6233"/>
    <lineage>
        <taxon>Eukaryota</taxon>
        <taxon>Metazoa</taxon>
        <taxon>Ecdysozoa</taxon>
        <taxon>Nematoda</taxon>
        <taxon>Chromadorea</taxon>
        <taxon>Rhabditida</taxon>
        <taxon>Tylenchina</taxon>
        <taxon>Panagrolaimomorpha</taxon>
        <taxon>Panagrolaimoidea</taxon>
        <taxon>Panagrolaimidae</taxon>
        <taxon>Panagrellus</taxon>
    </lineage>
</organism>
<name>A0A7E4W4A7_PANRE</name>
<evidence type="ECO:0000313" key="2">
    <source>
        <dbReference type="WBParaSite" id="Pan_g7191.t1"/>
    </source>
</evidence>